<feature type="region of interest" description="Disordered" evidence="1">
    <location>
        <begin position="1738"/>
        <end position="1812"/>
    </location>
</feature>
<keyword evidence="2" id="KW-0732">Signal</keyword>
<feature type="region of interest" description="Disordered" evidence="1">
    <location>
        <begin position="890"/>
        <end position="933"/>
    </location>
</feature>
<feature type="compositionally biased region" description="Polar residues" evidence="1">
    <location>
        <begin position="906"/>
        <end position="922"/>
    </location>
</feature>
<feature type="region of interest" description="Disordered" evidence="1">
    <location>
        <begin position="197"/>
        <end position="265"/>
    </location>
</feature>
<evidence type="ECO:0000256" key="1">
    <source>
        <dbReference type="SAM" id="MobiDB-lite"/>
    </source>
</evidence>
<feature type="compositionally biased region" description="Basic and acidic residues" evidence="1">
    <location>
        <begin position="250"/>
        <end position="259"/>
    </location>
</feature>
<proteinExistence type="predicted"/>
<evidence type="ECO:0000313" key="4">
    <source>
        <dbReference type="RefSeq" id="XP_022247149.1"/>
    </source>
</evidence>
<dbReference type="GeneID" id="111086853"/>
<feature type="region of interest" description="Disordered" evidence="1">
    <location>
        <begin position="383"/>
        <end position="402"/>
    </location>
</feature>
<keyword evidence="3" id="KW-1185">Reference proteome</keyword>
<dbReference type="RefSeq" id="XP_022247149.1">
    <property type="nucleotide sequence ID" value="XM_022391441.1"/>
</dbReference>
<feature type="signal peptide" evidence="2">
    <location>
        <begin position="1"/>
        <end position="23"/>
    </location>
</feature>
<feature type="compositionally biased region" description="Polar residues" evidence="1">
    <location>
        <begin position="1761"/>
        <end position="1771"/>
    </location>
</feature>
<reference evidence="4" key="1">
    <citation type="submission" date="2025-08" db="UniProtKB">
        <authorList>
            <consortium name="RefSeq"/>
        </authorList>
    </citation>
    <scope>IDENTIFICATION</scope>
    <source>
        <tissue evidence="4">Muscle</tissue>
    </source>
</reference>
<gene>
    <name evidence="4" type="primary">LOC111086853</name>
</gene>
<protein>
    <submittedName>
        <fullName evidence="4">Uncharacterized protein LOC111086853</fullName>
    </submittedName>
</protein>
<feature type="compositionally biased region" description="Low complexity" evidence="1">
    <location>
        <begin position="1799"/>
        <end position="1812"/>
    </location>
</feature>
<feature type="region of interest" description="Disordered" evidence="1">
    <location>
        <begin position="1657"/>
        <end position="1676"/>
    </location>
</feature>
<evidence type="ECO:0000256" key="2">
    <source>
        <dbReference type="SAM" id="SignalP"/>
    </source>
</evidence>
<feature type="compositionally biased region" description="Acidic residues" evidence="1">
    <location>
        <begin position="1660"/>
        <end position="1669"/>
    </location>
</feature>
<feature type="region of interest" description="Disordered" evidence="1">
    <location>
        <begin position="1321"/>
        <end position="1345"/>
    </location>
</feature>
<feature type="region of interest" description="Disordered" evidence="1">
    <location>
        <begin position="752"/>
        <end position="776"/>
    </location>
</feature>
<name>A0ABM1SU43_LIMPO</name>
<feature type="compositionally biased region" description="Basic and acidic residues" evidence="1">
    <location>
        <begin position="1031"/>
        <end position="1051"/>
    </location>
</feature>
<accession>A0ABM1SU43</accession>
<feature type="chain" id="PRO_5046255854" evidence="2">
    <location>
        <begin position="24"/>
        <end position="1812"/>
    </location>
</feature>
<feature type="compositionally biased region" description="Low complexity" evidence="1">
    <location>
        <begin position="197"/>
        <end position="210"/>
    </location>
</feature>
<evidence type="ECO:0000313" key="3">
    <source>
        <dbReference type="Proteomes" id="UP000694941"/>
    </source>
</evidence>
<feature type="region of interest" description="Disordered" evidence="1">
    <location>
        <begin position="1022"/>
        <end position="1051"/>
    </location>
</feature>
<organism evidence="3 4">
    <name type="scientific">Limulus polyphemus</name>
    <name type="common">Atlantic horseshoe crab</name>
    <dbReference type="NCBI Taxonomy" id="6850"/>
    <lineage>
        <taxon>Eukaryota</taxon>
        <taxon>Metazoa</taxon>
        <taxon>Ecdysozoa</taxon>
        <taxon>Arthropoda</taxon>
        <taxon>Chelicerata</taxon>
        <taxon>Merostomata</taxon>
        <taxon>Xiphosura</taxon>
        <taxon>Limulidae</taxon>
        <taxon>Limulus</taxon>
    </lineage>
</organism>
<sequence length="1812" mass="205074">MAQCLTWCLVVLLLIVQLPPALEILHTTWVCCLRPFDSESMEGDMQIATESSILLPLDSLMVPVEKVEESTQKENKQKETVTSIREGDNRNQMRSVTDDVNEKQVPMISRGKKYRLSNQTLKPSVDTLKYENEFQPNQEQPAPSVTTPSIEVLMDRKVFDITTCQATSESKVTVPSSSVVYPLDIYFKTESQIQISSGSGSFSSKSSQEQVDVGIETDSQNRLDRGNSPISLPSMIDTAVSPIVDSQNGKYEDKQRDQENTPLTDKCINKTEILVDSNSLGNSEDIEPHISTPQDDCFEKHEAKDELKILPFFQVMILNNESSETKIKLETEQSVGNEQLTHTKDNFVIENEPQEFSYTEKGVQEFETQVALEKQSLIDISDRSLSENEAKDNQSEDIEQKNKTDCTISTQTSANIADTLLATMVEAQCLEDFKHFIDIYKDEIDLLNTPTETEEFIHNHELLSEVQVPLDDNECKESTLSAYSCSMHQKEESEEEFSPVILISPEMPPQMHFVTKPVEDKTLTNTEKMYLLRMPFQTNKSADIESSSFTHKCMNGQKSRDIDDNTLQENINDNSTVANELISSENCVGAHVSEVFSLKRQAKETESNKPTPFQSLSGFEQKHILEAENSDLFNNYLSPVKSKESILTNMNMQHDKYLGKGLLLDESELLGESEAVEVIIESKPTCQVNRSHQQTEPKKEFTSSLLIDNDKKISEPKEECSDKNGPRTDTCSNLIIQQDMCLSDIVSEETTYEEENKTNVQTRPSEENVSAIDESKDVGSKVETSISVETKETSLPMYILEISRDLEIPIEDNNLTDVGLLPDILQLNDIKQKDDREMSVSDVESNLLGTSHFDKKNNECFIRPCEVFSTAESNELIGGAERVPQKLLPCEGGDVEDINSSKENDTVNGNTNSNLPETTFSENEMIPTEVHKFDNKSERKVPIVILGPNEDINITQPHERIYYVGTSVSNLNDQTSERSKMDDEAHLSFKHLNNDERELIAISQQNNMEIEKTESDAIIKLPTETGISYDNNDRSSTNDKSQERESNQDEKNVFVREKNMSTRVPEEEKIADKLEQKNGISTEVQNVMSGSNKNITSLEEFTDIYLKHSSINDSEERALLGISSLDNEQHDELKGHSELSTEKFSVINSEERLLDHVNQGNKHSEKNMLPDSHELDILSEDIFPVTALKQERKFDESEYFINIEENLEPKKSQEKKYIEKTDETIMSLDSCGPKGRTDAPPPQEQALSIFDEKVPLVILEKTDVYLEVKPKWETKACHEKTLLADHHKNSGKAICEDEIIEYQEKTGLSHLEPGLFLKGKSFKDNDKESELSEMQPRKDEKENMPDKNIIETTDSQNEKHIQKIDTKDERGTSIDYQNLIYINCPPSKMKFDKEEQKTEVCFEYQNVVDNKEEHLSKMLSQTEEDDSMDRIDIVQSQNLVEEQTISFGNLQDSEPVYETEMFEKDQSSYFIEKDMTETCKSEKTKLGLKTDKTDLINYCVEAGLSVWKPQVCHPGKENSLTVESNIDFDSLNLDNYKNRQLPEVESHKKNYVLESDQQEEYSKLADCKANVVIHKNEITKEKDDDITTDNEMIKSMICSEDLSQQNSTDDCENPRYDTNVQTDKGFISGMSTFENQSLLSCVDKIKNLILEQKELRDETEATLEPDPQEQSERTEKEVTLTILRQIIDLADQMRKVLQALGRSHLGSNVLSSVSGATLGHISFHSNIKNSLDAKSSAAAVSRSHSEDSSNNEEVILPVTSPPNSLTDNAYESLNGVKIPQTEESVTSTQESIRIEEQVVESSSSSGSGAQNH</sequence>
<dbReference type="Proteomes" id="UP000694941">
    <property type="component" value="Unplaced"/>
</dbReference>